<sequence>MLYTYYQSFSKVLLFARRKVPFTFKELLNEMEKSKIIGLVNGMMIIPGVVAEGDELFDLSAFTDDKLEEFGESSQKKFAKISEREGPFKDRFLSMFDEMIDSHVFDD</sequence>
<evidence type="ECO:0000313" key="2">
    <source>
        <dbReference type="Proteomes" id="UP000326759"/>
    </source>
</evidence>
<dbReference type="AlphaFoldDB" id="A0A5N5SYJ4"/>
<gene>
    <name evidence="1" type="ORF">Anas_04953</name>
</gene>
<dbReference type="Proteomes" id="UP000326759">
    <property type="component" value="Unassembled WGS sequence"/>
</dbReference>
<keyword evidence="2" id="KW-1185">Reference proteome</keyword>
<reference evidence="1 2" key="1">
    <citation type="journal article" date="2019" name="PLoS Biol.">
        <title>Sex chromosomes control vertical transmission of feminizing Wolbachia symbionts in an isopod.</title>
        <authorList>
            <person name="Becking T."/>
            <person name="Chebbi M.A."/>
            <person name="Giraud I."/>
            <person name="Moumen B."/>
            <person name="Laverre T."/>
            <person name="Caubet Y."/>
            <person name="Peccoud J."/>
            <person name="Gilbert C."/>
            <person name="Cordaux R."/>
        </authorList>
    </citation>
    <scope>NUCLEOTIDE SEQUENCE [LARGE SCALE GENOMIC DNA]</scope>
    <source>
        <strain evidence="1">ANa2</strain>
        <tissue evidence="1">Whole body excluding digestive tract and cuticle</tissue>
    </source>
</reference>
<accession>A0A5N5SYJ4</accession>
<evidence type="ECO:0000313" key="1">
    <source>
        <dbReference type="EMBL" id="KAB7499286.1"/>
    </source>
</evidence>
<dbReference type="OrthoDB" id="5915577at2759"/>
<comment type="caution">
    <text evidence="1">The sequence shown here is derived from an EMBL/GenBank/DDBJ whole genome shotgun (WGS) entry which is preliminary data.</text>
</comment>
<name>A0A5N5SYJ4_9CRUS</name>
<dbReference type="EMBL" id="SEYY01018487">
    <property type="protein sequence ID" value="KAB7499286.1"/>
    <property type="molecule type" value="Genomic_DNA"/>
</dbReference>
<organism evidence="1 2">
    <name type="scientific">Armadillidium nasatum</name>
    <dbReference type="NCBI Taxonomy" id="96803"/>
    <lineage>
        <taxon>Eukaryota</taxon>
        <taxon>Metazoa</taxon>
        <taxon>Ecdysozoa</taxon>
        <taxon>Arthropoda</taxon>
        <taxon>Crustacea</taxon>
        <taxon>Multicrustacea</taxon>
        <taxon>Malacostraca</taxon>
        <taxon>Eumalacostraca</taxon>
        <taxon>Peracarida</taxon>
        <taxon>Isopoda</taxon>
        <taxon>Oniscidea</taxon>
        <taxon>Crinocheta</taxon>
        <taxon>Armadillidiidae</taxon>
        <taxon>Armadillidium</taxon>
    </lineage>
</organism>
<protein>
    <submittedName>
        <fullName evidence="1">Uncharacterized protein</fullName>
    </submittedName>
</protein>
<proteinExistence type="predicted"/>